<dbReference type="PANTHER" id="PTHR13620">
    <property type="entry name" value="3-5 EXONUCLEASE"/>
    <property type="match status" value="1"/>
</dbReference>
<dbReference type="Proteomes" id="UP000287502">
    <property type="component" value="Chromosome"/>
</dbReference>
<dbReference type="Pfam" id="PF01612">
    <property type="entry name" value="DNA_pol_A_exo1"/>
    <property type="match status" value="1"/>
</dbReference>
<dbReference type="SMART" id="SM00474">
    <property type="entry name" value="35EXOc"/>
    <property type="match status" value="1"/>
</dbReference>
<evidence type="ECO:0000256" key="1">
    <source>
        <dbReference type="ARBA" id="ARBA00022722"/>
    </source>
</evidence>
<dbReference type="GO" id="GO:0008408">
    <property type="term" value="F:3'-5' exonuclease activity"/>
    <property type="evidence" value="ECO:0007669"/>
    <property type="project" value="InterPro"/>
</dbReference>
<evidence type="ECO:0000256" key="7">
    <source>
        <dbReference type="ARBA" id="ARBA00042761"/>
    </source>
</evidence>
<dbReference type="InterPro" id="IPR002562">
    <property type="entry name" value="3'-5'_exonuclease_dom"/>
</dbReference>
<evidence type="ECO:0000256" key="5">
    <source>
        <dbReference type="ARBA" id="ARBA00022842"/>
    </source>
</evidence>
<dbReference type="EMBL" id="CP035108">
    <property type="protein sequence ID" value="QAR33911.1"/>
    <property type="molecule type" value="Genomic_DNA"/>
</dbReference>
<dbReference type="InterPro" id="IPR036397">
    <property type="entry name" value="RNaseH_sf"/>
</dbReference>
<evidence type="ECO:0000259" key="8">
    <source>
        <dbReference type="SMART" id="SM00474"/>
    </source>
</evidence>
<keyword evidence="1" id="KW-0540">Nuclease</keyword>
<dbReference type="KEGG" id="gtl:EP073_11000"/>
<dbReference type="InterPro" id="IPR051132">
    <property type="entry name" value="3-5_Exonuclease_domain"/>
</dbReference>
<reference evidence="9 10" key="1">
    <citation type="submission" date="2019-01" db="EMBL/GenBank/DDBJ databases">
        <title>Geovibrio thiophilus DSM 11263, complete genome.</title>
        <authorList>
            <person name="Spring S."/>
            <person name="Bunk B."/>
            <person name="Sproer C."/>
        </authorList>
    </citation>
    <scope>NUCLEOTIDE SEQUENCE [LARGE SCALE GENOMIC DNA]</scope>
    <source>
        <strain evidence="9 10">DSM 11263</strain>
    </source>
</reference>
<name>A0A3R5X415_9BACT</name>
<evidence type="ECO:0000313" key="10">
    <source>
        <dbReference type="Proteomes" id="UP000287502"/>
    </source>
</evidence>
<protein>
    <recommendedName>
        <fullName evidence="6">3'-5' exonuclease</fullName>
    </recommendedName>
    <alternativeName>
        <fullName evidence="7">Werner Syndrome-like exonuclease</fullName>
    </alternativeName>
</protein>
<dbReference type="AlphaFoldDB" id="A0A3R5X415"/>
<keyword evidence="4 9" id="KW-0269">Exonuclease</keyword>
<evidence type="ECO:0000256" key="2">
    <source>
        <dbReference type="ARBA" id="ARBA00022723"/>
    </source>
</evidence>
<evidence type="ECO:0000256" key="3">
    <source>
        <dbReference type="ARBA" id="ARBA00022801"/>
    </source>
</evidence>
<keyword evidence="2" id="KW-0479">Metal-binding</keyword>
<dbReference type="GO" id="GO:0046872">
    <property type="term" value="F:metal ion binding"/>
    <property type="evidence" value="ECO:0007669"/>
    <property type="project" value="UniProtKB-KW"/>
</dbReference>
<evidence type="ECO:0000256" key="6">
    <source>
        <dbReference type="ARBA" id="ARBA00040531"/>
    </source>
</evidence>
<dbReference type="RefSeq" id="WP_128467196.1">
    <property type="nucleotide sequence ID" value="NZ_CP035108.1"/>
</dbReference>
<keyword evidence="10" id="KW-1185">Reference proteome</keyword>
<organism evidence="9 10">
    <name type="scientific">Geovibrio thiophilus</name>
    <dbReference type="NCBI Taxonomy" id="139438"/>
    <lineage>
        <taxon>Bacteria</taxon>
        <taxon>Pseudomonadati</taxon>
        <taxon>Deferribacterota</taxon>
        <taxon>Deferribacteres</taxon>
        <taxon>Deferribacterales</taxon>
        <taxon>Geovibrionaceae</taxon>
        <taxon>Geovibrio</taxon>
    </lineage>
</organism>
<dbReference type="GO" id="GO:0006139">
    <property type="term" value="P:nucleobase-containing compound metabolic process"/>
    <property type="evidence" value="ECO:0007669"/>
    <property type="project" value="InterPro"/>
</dbReference>
<dbReference type="PANTHER" id="PTHR13620:SF109">
    <property type="entry name" value="3'-5' EXONUCLEASE"/>
    <property type="match status" value="1"/>
</dbReference>
<accession>A0A3R5X415</accession>
<evidence type="ECO:0000313" key="9">
    <source>
        <dbReference type="EMBL" id="QAR33911.1"/>
    </source>
</evidence>
<dbReference type="CDD" id="cd06141">
    <property type="entry name" value="WRN_exo"/>
    <property type="match status" value="1"/>
</dbReference>
<keyword evidence="5" id="KW-0460">Magnesium</keyword>
<dbReference type="InterPro" id="IPR012337">
    <property type="entry name" value="RNaseH-like_sf"/>
</dbReference>
<gene>
    <name evidence="9" type="ORF">EP073_11000</name>
</gene>
<evidence type="ECO:0000256" key="4">
    <source>
        <dbReference type="ARBA" id="ARBA00022839"/>
    </source>
</evidence>
<dbReference type="SUPFAM" id="SSF53098">
    <property type="entry name" value="Ribonuclease H-like"/>
    <property type="match status" value="1"/>
</dbReference>
<proteinExistence type="predicted"/>
<dbReference type="OrthoDB" id="9793333at2"/>
<sequence>MDEALIISTQNRLSKEYVASLEAIRFDGEIVTVTEPGHAEEACRELSGYNELGFDTESRPSFRRGVSYPVSLVQVSTLDKAYLFQLNGGNLPEGLVGLFTDPTVKKIGVGIRDDIKKLKELTSFEENGFVDLGDIAAEKGIIQFGARALAARYLGRKIVKSAQKTNWARRDLTDKQKNYAATDAWVCLLIYPLLLNDARDYREYPAEAPEMENE</sequence>
<dbReference type="GO" id="GO:0003676">
    <property type="term" value="F:nucleic acid binding"/>
    <property type="evidence" value="ECO:0007669"/>
    <property type="project" value="InterPro"/>
</dbReference>
<keyword evidence="3" id="KW-0378">Hydrolase</keyword>
<feature type="domain" description="3'-5' exonuclease" evidence="8">
    <location>
        <begin position="30"/>
        <end position="199"/>
    </location>
</feature>
<dbReference type="Gene3D" id="3.30.420.10">
    <property type="entry name" value="Ribonuclease H-like superfamily/Ribonuclease H"/>
    <property type="match status" value="1"/>
</dbReference>